<dbReference type="CDD" id="cd07716">
    <property type="entry name" value="RNaseZ_short-form-like_MBL-fold"/>
    <property type="match status" value="1"/>
</dbReference>
<dbReference type="InterPro" id="IPR036866">
    <property type="entry name" value="RibonucZ/Hydroxyglut_hydro"/>
</dbReference>
<sequence length="265" mass="27958">MRLVVVGCSGSFPGPDSAASSYLLEAEHGSGAERRTWRLLVELGNGALGPLQRACDPYSLDAAVVTHLHSDHVADLVVLNVMRRYRPEGPCAPLDLYGPDGTGRRLAEMAGTDPATDMADQFTVHHWTDHGTVQVGPFEITSIPVQHPVPAFGLRISGPAEDDPDRRVVLAYTGDTDTCPGLTELSAGVDLLLAEAAFVEGRDDALRGVHLTGRRAGETAAEAGVGLLVLTHVAPWNDAQVTLAEARGVFTGPIELARPGAVHAL</sequence>
<accession>A0A1J5QN24</accession>
<evidence type="ECO:0000259" key="1">
    <source>
        <dbReference type="Pfam" id="PF12706"/>
    </source>
</evidence>
<name>A0A1J5QN24_9ZZZZ</name>
<dbReference type="PANTHER" id="PTHR46018:SF4">
    <property type="entry name" value="METALLO-HYDROLASE YHFI-RELATED"/>
    <property type="match status" value="1"/>
</dbReference>
<dbReference type="SUPFAM" id="SSF56281">
    <property type="entry name" value="Metallo-hydrolase/oxidoreductase"/>
    <property type="match status" value="1"/>
</dbReference>
<evidence type="ECO:0000313" key="2">
    <source>
        <dbReference type="EMBL" id="OIQ77413.1"/>
    </source>
</evidence>
<feature type="domain" description="Metallo-beta-lactamase" evidence="1">
    <location>
        <begin position="45"/>
        <end position="232"/>
    </location>
</feature>
<proteinExistence type="predicted"/>
<dbReference type="PANTHER" id="PTHR46018">
    <property type="entry name" value="ZINC PHOSPHODIESTERASE ELAC PROTEIN 1"/>
    <property type="match status" value="1"/>
</dbReference>
<dbReference type="EMBL" id="MLJW01001622">
    <property type="protein sequence ID" value="OIQ77413.1"/>
    <property type="molecule type" value="Genomic_DNA"/>
</dbReference>
<dbReference type="EC" id="3.1.-.-" evidence="2"/>
<dbReference type="InterPro" id="IPR001279">
    <property type="entry name" value="Metallo-B-lactamas"/>
</dbReference>
<dbReference type="AlphaFoldDB" id="A0A1J5QN24"/>
<gene>
    <name evidence="2" type="primary">rbn_13</name>
    <name evidence="2" type="ORF">GALL_408960</name>
</gene>
<dbReference type="GO" id="GO:0042781">
    <property type="term" value="F:3'-tRNA processing endoribonuclease activity"/>
    <property type="evidence" value="ECO:0007669"/>
    <property type="project" value="TreeGrafter"/>
</dbReference>
<organism evidence="2">
    <name type="scientific">mine drainage metagenome</name>
    <dbReference type="NCBI Taxonomy" id="410659"/>
    <lineage>
        <taxon>unclassified sequences</taxon>
        <taxon>metagenomes</taxon>
        <taxon>ecological metagenomes</taxon>
    </lineage>
</organism>
<dbReference type="Gene3D" id="3.60.15.10">
    <property type="entry name" value="Ribonuclease Z/Hydroxyacylglutathione hydrolase-like"/>
    <property type="match status" value="1"/>
</dbReference>
<protein>
    <submittedName>
        <fullName evidence="2">Ribonuclease BN</fullName>
        <ecNumber evidence="2">3.1.-.-</ecNumber>
    </submittedName>
</protein>
<keyword evidence="2" id="KW-0378">Hydrolase</keyword>
<dbReference type="Pfam" id="PF12706">
    <property type="entry name" value="Lactamase_B_2"/>
    <property type="match status" value="1"/>
</dbReference>
<reference evidence="2" key="1">
    <citation type="submission" date="2016-10" db="EMBL/GenBank/DDBJ databases">
        <title>Sequence of Gallionella enrichment culture.</title>
        <authorList>
            <person name="Poehlein A."/>
            <person name="Muehling M."/>
            <person name="Daniel R."/>
        </authorList>
    </citation>
    <scope>NUCLEOTIDE SEQUENCE</scope>
</reference>
<comment type="caution">
    <text evidence="2">The sequence shown here is derived from an EMBL/GenBank/DDBJ whole genome shotgun (WGS) entry which is preliminary data.</text>
</comment>